<keyword evidence="9" id="KW-1133">Transmembrane helix</keyword>
<evidence type="ECO:0000256" key="6">
    <source>
        <dbReference type="ARBA" id="ARBA00022692"/>
    </source>
</evidence>
<evidence type="ECO:0000256" key="2">
    <source>
        <dbReference type="ARBA" id="ARBA00004556"/>
    </source>
</evidence>
<sequence>MKASMRLSSGINLRRASHLPKPTQQLCGTCELELASWVCEDCVEEEKYSCDLCKIDLHNLCRTMATHNPRPIEIDSYKLCDLCEEDLAVWQCVECESEEFFCVECNEDVHKSSTHKPVRILWGITAEEEECHRLFDEIDRDKSGTIDEEELKVLLGKLGKNPTKEQVTQMMKRIDTDGNGLIAFEEFMEFWIGLVKSTKKKAEKKKQKVLEGKGIADLKALFDSIDTDGSGHLNQTEMRKLCGVIGRFPTEAQFQAFWKRLDSNRDGNISFQEFESVLGSKLKKVIAMRESKGAKQEGKN</sequence>
<feature type="domain" description="EF-hand" evidence="14">
    <location>
        <begin position="213"/>
        <end position="248"/>
    </location>
</feature>
<feature type="domain" description="EF-hand" evidence="14">
    <location>
        <begin position="249"/>
        <end position="284"/>
    </location>
</feature>
<evidence type="ECO:0000256" key="1">
    <source>
        <dbReference type="ARBA" id="ARBA00004521"/>
    </source>
</evidence>
<proteinExistence type="inferred from homology"/>
<dbReference type="InterPro" id="IPR001751">
    <property type="entry name" value="S100/CaBP7/8-like_CS"/>
</dbReference>
<dbReference type="PANTHER" id="PTHR46311">
    <property type="entry name" value="CALCIUM-BINDING PROTEIN 8-RELATED"/>
    <property type="match status" value="1"/>
</dbReference>
<comment type="similarity">
    <text evidence="3">Belongs to the centrin family.</text>
</comment>
<keyword evidence="11" id="KW-0472">Membrane</keyword>
<dbReference type="CDD" id="cd19757">
    <property type="entry name" value="Bbox1"/>
    <property type="match status" value="2"/>
</dbReference>
<dbReference type="GO" id="GO:0048471">
    <property type="term" value="C:perinuclear region of cytoplasm"/>
    <property type="evidence" value="ECO:0007669"/>
    <property type="project" value="UniProtKB-SubCell"/>
</dbReference>
<dbReference type="AlphaFoldDB" id="A0A7S0D9L5"/>
<evidence type="ECO:0000256" key="10">
    <source>
        <dbReference type="ARBA" id="ARBA00023034"/>
    </source>
</evidence>
<dbReference type="PROSITE" id="PS00018">
    <property type="entry name" value="EF_HAND_1"/>
    <property type="match status" value="4"/>
</dbReference>
<gene>
    <name evidence="15" type="ORF">LAMO00422_LOCUS9249</name>
</gene>
<dbReference type="GO" id="GO:0005794">
    <property type="term" value="C:Golgi apparatus"/>
    <property type="evidence" value="ECO:0007669"/>
    <property type="project" value="UniProtKB-SubCell"/>
</dbReference>
<dbReference type="EMBL" id="HBEM01013412">
    <property type="protein sequence ID" value="CAD8447818.1"/>
    <property type="molecule type" value="Transcribed_RNA"/>
</dbReference>
<dbReference type="PANTHER" id="PTHR46311:SF5">
    <property type="entry name" value="EF-HAND DOMAIN-CONTAINING PROTEIN"/>
    <property type="match status" value="1"/>
</dbReference>
<dbReference type="Pfam" id="PF13499">
    <property type="entry name" value="EF-hand_7"/>
    <property type="match status" value="2"/>
</dbReference>
<keyword evidence="7" id="KW-0677">Repeat</keyword>
<comment type="subunit">
    <text evidence="13">Interacts with PI4KB. This binding competes with FREQ/NCS1 binding in a calcium-dependent manner.</text>
</comment>
<dbReference type="SMART" id="SM00054">
    <property type="entry name" value="EFh"/>
    <property type="match status" value="4"/>
</dbReference>
<dbReference type="Gene3D" id="1.10.238.10">
    <property type="entry name" value="EF-hand"/>
    <property type="match status" value="2"/>
</dbReference>
<dbReference type="PROSITE" id="PS00303">
    <property type="entry name" value="S100_CABP"/>
    <property type="match status" value="1"/>
</dbReference>
<dbReference type="FunFam" id="1.10.238.10:FF:000178">
    <property type="entry name" value="Calmodulin-2 A"/>
    <property type="match status" value="1"/>
</dbReference>
<dbReference type="GO" id="GO:0005509">
    <property type="term" value="F:calcium ion binding"/>
    <property type="evidence" value="ECO:0007669"/>
    <property type="project" value="InterPro"/>
</dbReference>
<name>A0A7S0D9L5_9EUKA</name>
<organism evidence="15">
    <name type="scientific">Amorphochlora amoebiformis</name>
    <dbReference type="NCBI Taxonomy" id="1561963"/>
    <lineage>
        <taxon>Eukaryota</taxon>
        <taxon>Sar</taxon>
        <taxon>Rhizaria</taxon>
        <taxon>Cercozoa</taxon>
        <taxon>Chlorarachniophyceae</taxon>
        <taxon>Amorphochlora</taxon>
    </lineage>
</organism>
<dbReference type="InterPro" id="IPR002048">
    <property type="entry name" value="EF_hand_dom"/>
</dbReference>
<reference evidence="15" key="1">
    <citation type="submission" date="2021-01" db="EMBL/GenBank/DDBJ databases">
        <authorList>
            <person name="Corre E."/>
            <person name="Pelletier E."/>
            <person name="Niang G."/>
            <person name="Scheremetjew M."/>
            <person name="Finn R."/>
            <person name="Kale V."/>
            <person name="Holt S."/>
            <person name="Cochrane G."/>
            <person name="Meng A."/>
            <person name="Brown T."/>
            <person name="Cohen L."/>
        </authorList>
    </citation>
    <scope>NUCLEOTIDE SEQUENCE</scope>
    <source>
        <strain evidence="15">CCMP2058</strain>
    </source>
</reference>
<dbReference type="InterPro" id="IPR011992">
    <property type="entry name" value="EF-hand-dom_pair"/>
</dbReference>
<evidence type="ECO:0000259" key="14">
    <source>
        <dbReference type="PROSITE" id="PS50222"/>
    </source>
</evidence>
<dbReference type="PROSITE" id="PS50222">
    <property type="entry name" value="EF_HAND_2"/>
    <property type="match status" value="4"/>
</dbReference>
<evidence type="ECO:0000256" key="9">
    <source>
        <dbReference type="ARBA" id="ARBA00022989"/>
    </source>
</evidence>
<feature type="domain" description="EF-hand" evidence="14">
    <location>
        <begin position="162"/>
        <end position="197"/>
    </location>
</feature>
<dbReference type="InterPro" id="IPR051111">
    <property type="entry name" value="Ca-binding_regulatory"/>
</dbReference>
<dbReference type="SUPFAM" id="SSF47473">
    <property type="entry name" value="EF-hand"/>
    <property type="match status" value="1"/>
</dbReference>
<evidence type="ECO:0000256" key="11">
    <source>
        <dbReference type="ARBA" id="ARBA00023136"/>
    </source>
</evidence>
<protein>
    <recommendedName>
        <fullName evidence="14">EF-hand domain-containing protein</fullName>
    </recommendedName>
</protein>
<evidence type="ECO:0000256" key="8">
    <source>
        <dbReference type="ARBA" id="ARBA00022837"/>
    </source>
</evidence>
<keyword evidence="6" id="KW-0812">Transmembrane</keyword>
<evidence type="ECO:0000256" key="12">
    <source>
        <dbReference type="ARBA" id="ARBA00037801"/>
    </source>
</evidence>
<keyword evidence="4" id="KW-1003">Cell membrane</keyword>
<evidence type="ECO:0000256" key="7">
    <source>
        <dbReference type="ARBA" id="ARBA00022737"/>
    </source>
</evidence>
<comment type="subcellular location">
    <subcellularLocation>
        <location evidence="1">Cell membrane</location>
        <topology evidence="1">Single-pass type IV membrane protein</topology>
    </subcellularLocation>
    <subcellularLocation>
        <location evidence="2">Cytoplasm</location>
        <location evidence="2">Perinuclear region</location>
    </subcellularLocation>
    <subcellularLocation>
        <location evidence="12">Golgi apparatus</location>
        <location evidence="12">trans-Golgi network membrane</location>
        <topology evidence="12">Single-pass type IV membrane protein</topology>
    </subcellularLocation>
</comment>
<evidence type="ECO:0000256" key="3">
    <source>
        <dbReference type="ARBA" id="ARBA00005253"/>
    </source>
</evidence>
<evidence type="ECO:0000256" key="5">
    <source>
        <dbReference type="ARBA" id="ARBA00022490"/>
    </source>
</evidence>
<keyword evidence="10" id="KW-0333">Golgi apparatus</keyword>
<keyword evidence="5" id="KW-0963">Cytoplasm</keyword>
<dbReference type="InterPro" id="IPR018247">
    <property type="entry name" value="EF_Hand_1_Ca_BS"/>
</dbReference>
<evidence type="ECO:0000256" key="13">
    <source>
        <dbReference type="ARBA" id="ARBA00038636"/>
    </source>
</evidence>
<evidence type="ECO:0000256" key="4">
    <source>
        <dbReference type="ARBA" id="ARBA00022475"/>
    </source>
</evidence>
<evidence type="ECO:0000313" key="15">
    <source>
        <dbReference type="EMBL" id="CAD8447818.1"/>
    </source>
</evidence>
<accession>A0A7S0D9L5</accession>
<keyword evidence="8" id="KW-0106">Calcium</keyword>
<dbReference type="GO" id="GO:0005886">
    <property type="term" value="C:plasma membrane"/>
    <property type="evidence" value="ECO:0007669"/>
    <property type="project" value="UniProtKB-SubCell"/>
</dbReference>
<feature type="domain" description="EF-hand" evidence="14">
    <location>
        <begin position="126"/>
        <end position="161"/>
    </location>
</feature>